<dbReference type="RefSeq" id="XP_033536212.1">
    <property type="nucleotide sequence ID" value="XM_033674910.1"/>
</dbReference>
<dbReference type="Gene3D" id="3.50.50.60">
    <property type="entry name" value="FAD/NAD(P)-binding domain"/>
    <property type="match status" value="1"/>
</dbReference>
<name>A0A6G1G9K2_9PEZI</name>
<keyword evidence="4" id="KW-1185">Reference proteome</keyword>
<feature type="domain" description="FAD dependent oxidoreductase" evidence="2">
    <location>
        <begin position="9"/>
        <end position="386"/>
    </location>
</feature>
<dbReference type="GO" id="GO:0005770">
    <property type="term" value="C:late endosome"/>
    <property type="evidence" value="ECO:0007669"/>
    <property type="project" value="TreeGrafter"/>
</dbReference>
<keyword evidence="1" id="KW-0472">Membrane</keyword>
<accession>A0A6G1G9K2</accession>
<gene>
    <name evidence="3 5" type="ORF">P152DRAFT_279818</name>
</gene>
<reference evidence="5" key="2">
    <citation type="submission" date="2020-04" db="EMBL/GenBank/DDBJ databases">
        <authorList>
            <consortium name="NCBI Genome Project"/>
        </authorList>
    </citation>
    <scope>NUCLEOTIDE SEQUENCE</scope>
    <source>
        <strain evidence="5">CBS 781.70</strain>
    </source>
</reference>
<evidence type="ECO:0000313" key="5">
    <source>
        <dbReference type="RefSeq" id="XP_033536212.1"/>
    </source>
</evidence>
<dbReference type="GeneID" id="54415480"/>
<feature type="transmembrane region" description="Helical" evidence="1">
    <location>
        <begin position="6"/>
        <end position="25"/>
    </location>
</feature>
<reference evidence="5" key="3">
    <citation type="submission" date="2025-04" db="UniProtKB">
        <authorList>
            <consortium name="RefSeq"/>
        </authorList>
    </citation>
    <scope>IDENTIFICATION</scope>
    <source>
        <strain evidence="5">CBS 781.70</strain>
    </source>
</reference>
<evidence type="ECO:0000313" key="3">
    <source>
        <dbReference type="EMBL" id="KAF1814581.1"/>
    </source>
</evidence>
<keyword evidence="1" id="KW-1133">Transmembrane helix</keyword>
<sequence>MTAPEPQHIVIIGGGIIGCCTAYFLSRHPLYHPSTHSITLIEATTIAGGASGKAGGLLAKWAYPSCLVPLSFRLHARLAEEHAGAQRWGYRLVECGQLGATARTLATSRPSSTASGQGPAESLGKRLGLDKTLKAAGLPEGLQWVAPDAVTSYEEMSKTGDTAQVHPELFTRSMAVLAKERGVNIVYGQAKSVGKTDGRVQSVTYTDKETKEEKIVSADTVVLTAGPWTQNLYSAAPIVGLRAHSVVVRPSKPLSSHALFTQIHLPAGFSRLKRAQLVTPEIYCRPDNTAYACGPGDQLVPLPSTSDDVQIDQSRCQDVIDQIGAISDELRDGEVLVRQACYLPVSEAGGGPFIGETSVKGLIIAAGHTCWGIQNAPGTGLCVSELVLDGKVKSANIQSLDPTKAGM</sequence>
<proteinExistence type="predicted"/>
<dbReference type="OrthoDB" id="498204at2759"/>
<evidence type="ECO:0000259" key="2">
    <source>
        <dbReference type="Pfam" id="PF01266"/>
    </source>
</evidence>
<dbReference type="PANTHER" id="PTHR13847:SF150">
    <property type="entry name" value="OXIDOREDUCTASE TDA3-RELATED"/>
    <property type="match status" value="1"/>
</dbReference>
<reference evidence="3 5" key="1">
    <citation type="submission" date="2020-01" db="EMBL/GenBank/DDBJ databases">
        <authorList>
            <consortium name="DOE Joint Genome Institute"/>
            <person name="Haridas S."/>
            <person name="Albert R."/>
            <person name="Binder M."/>
            <person name="Bloem J."/>
            <person name="Labutti K."/>
            <person name="Salamov A."/>
            <person name="Andreopoulos B."/>
            <person name="Baker S.E."/>
            <person name="Barry K."/>
            <person name="Bills G."/>
            <person name="Bluhm B.H."/>
            <person name="Cannon C."/>
            <person name="Castanera R."/>
            <person name="Culley D.E."/>
            <person name="Daum C."/>
            <person name="Ezra D."/>
            <person name="Gonzalez J.B."/>
            <person name="Henrissat B."/>
            <person name="Kuo A."/>
            <person name="Liang C."/>
            <person name="Lipzen A."/>
            <person name="Lutzoni F."/>
            <person name="Magnuson J."/>
            <person name="Mondo S."/>
            <person name="Nolan M."/>
            <person name="Ohm R."/>
            <person name="Pangilinan J."/>
            <person name="Park H.-J."/>
            <person name="Ramirez L."/>
            <person name="Alfaro M."/>
            <person name="Sun H."/>
            <person name="Tritt A."/>
            <person name="Yoshinaga Y."/>
            <person name="Zwiers L.-H."/>
            <person name="Turgeon B.G."/>
            <person name="Goodwin S.B."/>
            <person name="Spatafora J.W."/>
            <person name="Crous P.W."/>
            <person name="Grigoriev I.V."/>
        </authorList>
    </citation>
    <scope>NUCLEOTIDE SEQUENCE</scope>
    <source>
        <strain evidence="3 5">CBS 781.70</strain>
    </source>
</reference>
<dbReference type="SUPFAM" id="SSF51905">
    <property type="entry name" value="FAD/NAD(P)-binding domain"/>
    <property type="match status" value="1"/>
</dbReference>
<protein>
    <submittedName>
        <fullName evidence="3 5">Fad NAD binding oxidoreductase</fullName>
    </submittedName>
</protein>
<dbReference type="Pfam" id="PF01266">
    <property type="entry name" value="DAO"/>
    <property type="match status" value="1"/>
</dbReference>
<dbReference type="AlphaFoldDB" id="A0A6G1G9K2"/>
<dbReference type="InterPro" id="IPR006076">
    <property type="entry name" value="FAD-dep_OxRdtase"/>
</dbReference>
<dbReference type="Proteomes" id="UP000504638">
    <property type="component" value="Unplaced"/>
</dbReference>
<dbReference type="GO" id="GO:0005829">
    <property type="term" value="C:cytosol"/>
    <property type="evidence" value="ECO:0007669"/>
    <property type="project" value="GOC"/>
</dbReference>
<dbReference type="Gene3D" id="3.30.9.10">
    <property type="entry name" value="D-Amino Acid Oxidase, subunit A, domain 2"/>
    <property type="match status" value="1"/>
</dbReference>
<dbReference type="PANTHER" id="PTHR13847">
    <property type="entry name" value="SARCOSINE DEHYDROGENASE-RELATED"/>
    <property type="match status" value="1"/>
</dbReference>
<evidence type="ECO:0000256" key="1">
    <source>
        <dbReference type="SAM" id="Phobius"/>
    </source>
</evidence>
<dbReference type="GO" id="GO:0042147">
    <property type="term" value="P:retrograde transport, endosome to Golgi"/>
    <property type="evidence" value="ECO:0007669"/>
    <property type="project" value="TreeGrafter"/>
</dbReference>
<evidence type="ECO:0000313" key="4">
    <source>
        <dbReference type="Proteomes" id="UP000504638"/>
    </source>
</evidence>
<organism evidence="3">
    <name type="scientific">Eremomyces bilateralis CBS 781.70</name>
    <dbReference type="NCBI Taxonomy" id="1392243"/>
    <lineage>
        <taxon>Eukaryota</taxon>
        <taxon>Fungi</taxon>
        <taxon>Dikarya</taxon>
        <taxon>Ascomycota</taxon>
        <taxon>Pezizomycotina</taxon>
        <taxon>Dothideomycetes</taxon>
        <taxon>Dothideomycetes incertae sedis</taxon>
        <taxon>Eremomycetales</taxon>
        <taxon>Eremomycetaceae</taxon>
        <taxon>Eremomyces</taxon>
    </lineage>
</organism>
<dbReference type="EMBL" id="ML975153">
    <property type="protein sequence ID" value="KAF1814581.1"/>
    <property type="molecule type" value="Genomic_DNA"/>
</dbReference>
<dbReference type="InterPro" id="IPR036188">
    <property type="entry name" value="FAD/NAD-bd_sf"/>
</dbReference>
<keyword evidence="1" id="KW-0812">Transmembrane</keyword>